<keyword evidence="3" id="KW-1185">Reference proteome</keyword>
<organism evidence="2 3">
    <name type="scientific">Parasedimentitalea marina</name>
    <dbReference type="NCBI Taxonomy" id="2483033"/>
    <lineage>
        <taxon>Bacteria</taxon>
        <taxon>Pseudomonadati</taxon>
        <taxon>Pseudomonadota</taxon>
        <taxon>Alphaproteobacteria</taxon>
        <taxon>Rhodobacterales</taxon>
        <taxon>Paracoccaceae</taxon>
        <taxon>Parasedimentitalea</taxon>
    </lineage>
</organism>
<evidence type="ECO:0000256" key="1">
    <source>
        <dbReference type="SAM" id="MobiDB-lite"/>
    </source>
</evidence>
<name>A0A3T0N1Q3_9RHOB</name>
<dbReference type="OrthoDB" id="9797300at2"/>
<dbReference type="KEGG" id="sedi:EBB79_08565"/>
<dbReference type="EMBL" id="CP033219">
    <property type="protein sequence ID" value="AZV77944.1"/>
    <property type="molecule type" value="Genomic_DNA"/>
</dbReference>
<feature type="region of interest" description="Disordered" evidence="1">
    <location>
        <begin position="415"/>
        <end position="437"/>
    </location>
</feature>
<sequence length="549" mass="60160">MARRQQKVLGPDGRPIDRASLTEEIAAPSFGGVRSPVTGYPADGLNPLRLAQILRSADHGDPVRYLELAEAIEERDPHYVGVLGTRKRSVSQLDIAVETVDDSPISVEMAERVRKWVKRGELTSELFHILDAVGKGYSFTEIIWESSEGQWQPKELKLRDPRWFRFERHNLETPLMLNDIGQEVPLPAFRFIHARMQAKSGLALRSGIARVAAWTWMFKAFTQRDWSIFSQTYGQPLRIGKYGPGTSEKDRNKLFQAVANIAGDCAAIIPESMMIEFVTAQNMGSSTEHYEKRCDWLDRQTSKLVLGQTATTDAVTGGLGSGKEHREVQEDIETADAQDLGAILNRDLIIPWMQFEFGPQKTYPRLVIARPKAEDLKAWTDAAVPWVQIGLEVDEGEIRDKLGLSAPKAGAPVLGKTASTASNPQVAGGKGDKNSPETKVKYHLKGLNGNFQGDAALQSQEPSAGHVDDIEPTALLADQLGQAATPAMTNMVSTIEAMLEASGSLEEFRENLLGGFPELPTEDLAKVMGEAIAASMAGGRAMIEDAADD</sequence>
<evidence type="ECO:0000313" key="3">
    <source>
        <dbReference type="Proteomes" id="UP000283063"/>
    </source>
</evidence>
<dbReference type="Proteomes" id="UP000283063">
    <property type="component" value="Chromosome"/>
</dbReference>
<reference evidence="2 3" key="1">
    <citation type="submission" date="2018-10" db="EMBL/GenBank/DDBJ databases">
        <title>Parasedimentitalea marina sp. nov., a psychrophilic bacterium isolated from deep seawater of the New Britain Trench.</title>
        <authorList>
            <person name="Cao J."/>
        </authorList>
    </citation>
    <scope>NUCLEOTIDE SEQUENCE [LARGE SCALE GENOMIC DNA]</scope>
    <source>
        <strain evidence="2 3">W43</strain>
    </source>
</reference>
<evidence type="ECO:0000313" key="2">
    <source>
        <dbReference type="EMBL" id="AZV77944.1"/>
    </source>
</evidence>
<dbReference type="InterPro" id="IPR009279">
    <property type="entry name" value="Portal_Mu"/>
</dbReference>
<accession>A0A3T0N1Q3</accession>
<gene>
    <name evidence="2" type="ORF">EBB79_08565</name>
</gene>
<dbReference type="Pfam" id="PF06074">
    <property type="entry name" value="Portal_Mu"/>
    <property type="match status" value="1"/>
</dbReference>
<proteinExistence type="predicted"/>
<protein>
    <submittedName>
        <fullName evidence="2">DUF935 domain-containing protein</fullName>
    </submittedName>
</protein>
<dbReference type="AlphaFoldDB" id="A0A3T0N1Q3"/>
<dbReference type="RefSeq" id="WP_127748501.1">
    <property type="nucleotide sequence ID" value="NZ_CP033219.1"/>
</dbReference>